<dbReference type="InterPro" id="IPR004363">
    <property type="entry name" value="Methylgl_synth"/>
</dbReference>
<dbReference type="InterPro" id="IPR036914">
    <property type="entry name" value="MGS-like_dom_sf"/>
</dbReference>
<feature type="binding site" evidence="2">
    <location>
        <begin position="40"/>
        <end position="43"/>
    </location>
    <ligand>
        <name>substrate</name>
    </ligand>
</feature>
<comment type="similarity">
    <text evidence="1 2">Belongs to the methylglyoxal synthase family.</text>
</comment>
<feature type="binding site" evidence="2">
    <location>
        <begin position="60"/>
        <end position="61"/>
    </location>
    <ligand>
        <name>substrate</name>
    </ligand>
</feature>
<dbReference type="AlphaFoldDB" id="A0A225D2V7"/>
<dbReference type="GO" id="GO:0005829">
    <property type="term" value="C:cytosol"/>
    <property type="evidence" value="ECO:0007669"/>
    <property type="project" value="TreeGrafter"/>
</dbReference>
<evidence type="ECO:0000256" key="3">
    <source>
        <dbReference type="PIRSR" id="PIRSR006614-1"/>
    </source>
</evidence>
<dbReference type="PANTHER" id="PTHR30492:SF0">
    <property type="entry name" value="METHYLGLYOXAL SYNTHASE"/>
    <property type="match status" value="1"/>
</dbReference>
<accession>A0A225D2V7</accession>
<dbReference type="RefSeq" id="WP_238602948.1">
    <property type="nucleotide sequence ID" value="NZ_NIDE01000017.1"/>
</dbReference>
<dbReference type="PROSITE" id="PS51855">
    <property type="entry name" value="MGS"/>
    <property type="match status" value="1"/>
</dbReference>
<dbReference type="PANTHER" id="PTHR30492">
    <property type="entry name" value="METHYLGLYOXAL SYNTHASE"/>
    <property type="match status" value="1"/>
</dbReference>
<protein>
    <recommendedName>
        <fullName evidence="2">Methylglyoxal synthase</fullName>
        <shortName evidence="2">MGS</shortName>
        <ecNumber evidence="2">4.2.3.3</ecNumber>
    </recommendedName>
</protein>
<feature type="binding site" evidence="2">
    <location>
        <position position="14"/>
    </location>
    <ligand>
        <name>substrate</name>
    </ligand>
</feature>
<evidence type="ECO:0000313" key="6">
    <source>
        <dbReference type="Proteomes" id="UP000214646"/>
    </source>
</evidence>
<feature type="active site" description="Proton donor/acceptor" evidence="2 3">
    <location>
        <position position="66"/>
    </location>
</feature>
<feature type="binding site" evidence="2">
    <location>
        <position position="18"/>
    </location>
    <ligand>
        <name>substrate</name>
    </ligand>
</feature>
<dbReference type="CDD" id="cd01422">
    <property type="entry name" value="MGS"/>
    <property type="match status" value="1"/>
</dbReference>
<comment type="catalytic activity">
    <reaction evidence="2">
        <text>dihydroxyacetone phosphate = methylglyoxal + phosphate</text>
        <dbReference type="Rhea" id="RHEA:17937"/>
        <dbReference type="ChEBI" id="CHEBI:17158"/>
        <dbReference type="ChEBI" id="CHEBI:43474"/>
        <dbReference type="ChEBI" id="CHEBI:57642"/>
        <dbReference type="EC" id="4.2.3.3"/>
    </reaction>
</comment>
<evidence type="ECO:0000256" key="2">
    <source>
        <dbReference type="HAMAP-Rule" id="MF_00549"/>
    </source>
</evidence>
<dbReference type="EC" id="4.2.3.3" evidence="2"/>
<dbReference type="InterPro" id="IPR011607">
    <property type="entry name" value="MGS-like_dom"/>
</dbReference>
<keyword evidence="2" id="KW-0456">Lyase</keyword>
<dbReference type="GO" id="GO:0019242">
    <property type="term" value="P:methylglyoxal biosynthetic process"/>
    <property type="evidence" value="ECO:0007669"/>
    <property type="project" value="UniProtKB-UniRule"/>
</dbReference>
<organism evidence="5 6">
    <name type="scientific">Fimbriiglobus ruber</name>
    <dbReference type="NCBI Taxonomy" id="1908690"/>
    <lineage>
        <taxon>Bacteria</taxon>
        <taxon>Pseudomonadati</taxon>
        <taxon>Planctomycetota</taxon>
        <taxon>Planctomycetia</taxon>
        <taxon>Gemmatales</taxon>
        <taxon>Gemmataceae</taxon>
        <taxon>Fimbriiglobus</taxon>
    </lineage>
</organism>
<keyword evidence="6" id="KW-1185">Reference proteome</keyword>
<sequence>MTTATRKRIALVAHDRMKPEMTSWCADHREVLARHDLHGTGTTGTLIADQTGLPVHRFLSGPQGGDLQIGAAIAEGKIDLLIFFWDPLAAQPHEPDVRALLRVAVVWNIPCASNRASADLLAKSAFLA</sequence>
<evidence type="ECO:0000259" key="4">
    <source>
        <dbReference type="PROSITE" id="PS51855"/>
    </source>
</evidence>
<gene>
    <name evidence="2" type="primary">mgsA</name>
    <name evidence="5" type="ORF">FRUB_08484</name>
</gene>
<feature type="binding site" evidence="2">
    <location>
        <position position="93"/>
    </location>
    <ligand>
        <name>substrate</name>
    </ligand>
</feature>
<evidence type="ECO:0000313" key="5">
    <source>
        <dbReference type="EMBL" id="OWK35921.1"/>
    </source>
</evidence>
<dbReference type="GO" id="GO:0008929">
    <property type="term" value="F:methylglyoxal synthase activity"/>
    <property type="evidence" value="ECO:0007669"/>
    <property type="project" value="UniProtKB-UniRule"/>
</dbReference>
<dbReference type="Gene3D" id="3.40.50.1380">
    <property type="entry name" value="Methylglyoxal synthase-like domain"/>
    <property type="match status" value="1"/>
</dbReference>
<dbReference type="SMART" id="SM00851">
    <property type="entry name" value="MGS"/>
    <property type="match status" value="1"/>
</dbReference>
<name>A0A225D2V7_9BACT</name>
<reference evidence="6" key="1">
    <citation type="submission" date="2017-06" db="EMBL/GenBank/DDBJ databases">
        <title>Genome analysis of Fimbriiglobus ruber SP5, the first member of the order Planctomycetales with confirmed chitinolytic capability.</title>
        <authorList>
            <person name="Ravin N.V."/>
            <person name="Rakitin A.L."/>
            <person name="Ivanova A.A."/>
            <person name="Beletsky A.V."/>
            <person name="Kulichevskaya I.S."/>
            <person name="Mardanov A.V."/>
            <person name="Dedysh S.N."/>
        </authorList>
    </citation>
    <scope>NUCLEOTIDE SEQUENCE [LARGE SCALE GENOMIC DNA]</scope>
    <source>
        <strain evidence="6">SP5</strain>
    </source>
</reference>
<dbReference type="NCBIfam" id="NF003559">
    <property type="entry name" value="PRK05234.1"/>
    <property type="match status" value="1"/>
</dbReference>
<dbReference type="PIRSF" id="PIRSF006614">
    <property type="entry name" value="Methylglyox_syn"/>
    <property type="match status" value="1"/>
</dbReference>
<comment type="function">
    <text evidence="2">Catalyzes the formation of methylglyoxal from dihydroxyacetone phosphate.</text>
</comment>
<evidence type="ECO:0000256" key="1">
    <source>
        <dbReference type="ARBA" id="ARBA00006287"/>
    </source>
</evidence>
<feature type="domain" description="MGS-like" evidence="4">
    <location>
        <begin position="1"/>
        <end position="128"/>
    </location>
</feature>
<dbReference type="Pfam" id="PF02142">
    <property type="entry name" value="MGS"/>
    <property type="match status" value="1"/>
</dbReference>
<dbReference type="SUPFAM" id="SSF52335">
    <property type="entry name" value="Methylglyoxal synthase-like"/>
    <property type="match status" value="1"/>
</dbReference>
<dbReference type="NCBIfam" id="TIGR00160">
    <property type="entry name" value="MGSA"/>
    <property type="match status" value="1"/>
</dbReference>
<dbReference type="HAMAP" id="MF_00549">
    <property type="entry name" value="Methylglyoxal_synth"/>
    <property type="match status" value="1"/>
</dbReference>
<comment type="caution">
    <text evidence="5">The sequence shown here is derived from an EMBL/GenBank/DDBJ whole genome shotgun (WGS) entry which is preliminary data.</text>
</comment>
<dbReference type="EMBL" id="NIDE01000017">
    <property type="protein sequence ID" value="OWK35921.1"/>
    <property type="molecule type" value="Genomic_DNA"/>
</dbReference>
<dbReference type="Proteomes" id="UP000214646">
    <property type="component" value="Unassembled WGS sequence"/>
</dbReference>
<proteinExistence type="inferred from homology"/>